<proteinExistence type="predicted"/>
<sequence length="96" mass="10343">MTSGLSQSQIVSAIMDAISALRIVDGGASYQPLEEMELEELVNRVQEEAPTTALNEEEPPQPSTSGQRAGRGPRWKPPPTAGHVISLLPKKQKHDG</sequence>
<name>A0A0S4MHW9_ECHMU</name>
<dbReference type="AlphaFoldDB" id="A0A0S4MHW9"/>
<accession>A0A0S4MHW9</accession>
<evidence type="ECO:0000313" key="3">
    <source>
        <dbReference type="Proteomes" id="UP000017246"/>
    </source>
</evidence>
<reference evidence="2" key="1">
    <citation type="journal article" date="2013" name="Nature">
        <title>The genomes of four tapeworm species reveal adaptations to parasitism.</title>
        <authorList>
            <person name="Tsai I.J."/>
            <person name="Zarowiecki M."/>
            <person name="Holroyd N."/>
            <person name="Garciarrubio A."/>
            <person name="Sanchez-Flores A."/>
            <person name="Brooks K.L."/>
            <person name="Tracey A."/>
            <person name="Bobes R.J."/>
            <person name="Fragoso G."/>
            <person name="Sciutto E."/>
            <person name="Aslett M."/>
            <person name="Beasley H."/>
            <person name="Bennett H.M."/>
            <person name="Cai J."/>
            <person name="Camicia F."/>
            <person name="Clark R."/>
            <person name="Cucher M."/>
            <person name="De Silva N."/>
            <person name="Day T.A."/>
            <person name="Deplazes P."/>
            <person name="Estrada K."/>
            <person name="Fernandez C."/>
            <person name="Holland P.W."/>
            <person name="Hou J."/>
            <person name="Hu S."/>
            <person name="Huckvale T."/>
            <person name="Hung S.S."/>
            <person name="Kamenetzky L."/>
            <person name="Keane J.A."/>
            <person name="Kiss F."/>
            <person name="Koziol U."/>
            <person name="Lambert O."/>
            <person name="Liu K."/>
            <person name="Luo X."/>
            <person name="Luo Y."/>
            <person name="Macchiaroli N."/>
            <person name="Nichol S."/>
            <person name="Paps J."/>
            <person name="Parkinson J."/>
            <person name="Pouchkina-Stantcheva N."/>
            <person name="Riddiford N."/>
            <person name="Rosenzvit M."/>
            <person name="Salinas G."/>
            <person name="Wasmuth J.D."/>
            <person name="Zamanian M."/>
            <person name="Zheng Y."/>
            <person name="Cai X."/>
            <person name="Soberon X."/>
            <person name="Olson P.D."/>
            <person name="Laclette J.P."/>
            <person name="Brehm K."/>
            <person name="Berriman M."/>
            <person name="Garciarrubio A."/>
            <person name="Bobes R.J."/>
            <person name="Fragoso G."/>
            <person name="Sanchez-Flores A."/>
            <person name="Estrada K."/>
            <person name="Cevallos M.A."/>
            <person name="Morett E."/>
            <person name="Gonzalez V."/>
            <person name="Portillo T."/>
            <person name="Ochoa-Leyva A."/>
            <person name="Jose M.V."/>
            <person name="Sciutto E."/>
            <person name="Landa A."/>
            <person name="Jimenez L."/>
            <person name="Valdes V."/>
            <person name="Carrero J.C."/>
            <person name="Larralde C."/>
            <person name="Morales-Montor J."/>
            <person name="Limon-Lason J."/>
            <person name="Soberon X."/>
            <person name="Laclette J.P."/>
        </authorList>
    </citation>
    <scope>NUCLEOTIDE SEQUENCE [LARGE SCALE GENOMIC DNA]</scope>
</reference>
<keyword evidence="3" id="KW-1185">Reference proteome</keyword>
<protein>
    <submittedName>
        <fullName evidence="2">Solute carrier family 1 protein</fullName>
    </submittedName>
</protein>
<dbReference type="Proteomes" id="UP000017246">
    <property type="component" value="Unassembled WGS sequence"/>
</dbReference>
<reference evidence="2" key="2">
    <citation type="submission" date="2015-11" db="EMBL/GenBank/DDBJ databases">
        <authorList>
            <person name="Zhang Y."/>
            <person name="Guo Z."/>
        </authorList>
    </citation>
    <scope>NUCLEOTIDE SEQUENCE</scope>
</reference>
<evidence type="ECO:0000313" key="2">
    <source>
        <dbReference type="EMBL" id="CUT98440.1"/>
    </source>
</evidence>
<dbReference type="EMBL" id="LN901860">
    <property type="protein sequence ID" value="CUT98440.1"/>
    <property type="molecule type" value="Genomic_DNA"/>
</dbReference>
<organism evidence="2 3">
    <name type="scientific">Echinococcus multilocularis</name>
    <name type="common">Fox tapeworm</name>
    <dbReference type="NCBI Taxonomy" id="6211"/>
    <lineage>
        <taxon>Eukaryota</taxon>
        <taxon>Metazoa</taxon>
        <taxon>Spiralia</taxon>
        <taxon>Lophotrochozoa</taxon>
        <taxon>Platyhelminthes</taxon>
        <taxon>Cestoda</taxon>
        <taxon>Eucestoda</taxon>
        <taxon>Cyclophyllidea</taxon>
        <taxon>Taeniidae</taxon>
        <taxon>Echinococcus</taxon>
    </lineage>
</organism>
<evidence type="ECO:0000256" key="1">
    <source>
        <dbReference type="SAM" id="MobiDB-lite"/>
    </source>
</evidence>
<feature type="region of interest" description="Disordered" evidence="1">
    <location>
        <begin position="44"/>
        <end position="96"/>
    </location>
</feature>